<dbReference type="AlphaFoldDB" id="W2PZU0"/>
<evidence type="ECO:0000313" key="2">
    <source>
        <dbReference type="EMBL" id="ETN06468.1"/>
    </source>
</evidence>
<evidence type="ECO:0000256" key="1">
    <source>
        <dbReference type="SAM" id="MobiDB-lite"/>
    </source>
</evidence>
<protein>
    <submittedName>
        <fullName evidence="2">Uncharacterized protein</fullName>
    </submittedName>
</protein>
<dbReference type="Proteomes" id="UP000018817">
    <property type="component" value="Unassembled WGS sequence"/>
</dbReference>
<feature type="region of interest" description="Disordered" evidence="1">
    <location>
        <begin position="127"/>
        <end position="167"/>
    </location>
</feature>
<dbReference type="GeneID" id="20182026"/>
<name>W2PZU0_PHYN3</name>
<dbReference type="OrthoDB" id="10327481at2759"/>
<reference evidence="2 3" key="2">
    <citation type="submission" date="2013-11" db="EMBL/GenBank/DDBJ databases">
        <title>The Genome Sequence of Phytophthora parasitica INRA-310.</title>
        <authorList>
            <consortium name="The Broad Institute Genomics Platform"/>
            <person name="Russ C."/>
            <person name="Tyler B."/>
            <person name="Panabieres F."/>
            <person name="Shan W."/>
            <person name="Tripathy S."/>
            <person name="Grunwald N."/>
            <person name="Machado M."/>
            <person name="Johnson C.S."/>
            <person name="Arredondo F."/>
            <person name="Hong C."/>
            <person name="Coffey M."/>
            <person name="Young S.K."/>
            <person name="Zeng Q."/>
            <person name="Gargeya S."/>
            <person name="Fitzgerald M."/>
            <person name="Abouelleil A."/>
            <person name="Alvarado L."/>
            <person name="Chapman S.B."/>
            <person name="Gainer-Dewar J."/>
            <person name="Goldberg J."/>
            <person name="Griggs A."/>
            <person name="Gujja S."/>
            <person name="Hansen M."/>
            <person name="Howarth C."/>
            <person name="Imamovic A."/>
            <person name="Ireland A."/>
            <person name="Larimer J."/>
            <person name="McCowan C."/>
            <person name="Murphy C."/>
            <person name="Pearson M."/>
            <person name="Poon T.W."/>
            <person name="Priest M."/>
            <person name="Roberts A."/>
            <person name="Saif S."/>
            <person name="Shea T."/>
            <person name="Sykes S."/>
            <person name="Wortman J."/>
            <person name="Nusbaum C."/>
            <person name="Birren B."/>
        </authorList>
    </citation>
    <scope>NUCLEOTIDE SEQUENCE [LARGE SCALE GENOMIC DNA]</scope>
    <source>
        <strain evidence="2 3">INRA-310</strain>
    </source>
</reference>
<feature type="compositionally biased region" description="Polar residues" evidence="1">
    <location>
        <begin position="133"/>
        <end position="153"/>
    </location>
</feature>
<dbReference type="RefSeq" id="XP_008907960.1">
    <property type="nucleotide sequence ID" value="XM_008909712.1"/>
</dbReference>
<sequence>MIVATYTSATRRVAPAPAQPLPMAHQVYPGTRPSVLPSASMPTWVQPFLDMTFTTPGAKLCWERILGLVLPEPTVGDVVVRVTLEGLKAFLDYEEPDHPFQVLRRLLPTQPCYSDIDGFDPLAQVSKRAPIETSGSPSGSVITGFSQQPSNEASTKKRETPIMTERS</sequence>
<evidence type="ECO:0000313" key="3">
    <source>
        <dbReference type="Proteomes" id="UP000018817"/>
    </source>
</evidence>
<dbReference type="OMA" id="LCWERIL"/>
<reference evidence="3" key="1">
    <citation type="submission" date="2011-12" db="EMBL/GenBank/DDBJ databases">
        <authorList>
            <consortium name="The Broad Institute Genome Sequencing Platform"/>
            <person name="Russ C."/>
            <person name="Tyler B."/>
            <person name="Panabieres F."/>
            <person name="Shan W."/>
            <person name="Tripathy S."/>
            <person name="Grunwald N."/>
            <person name="Machado M."/>
            <person name="Young S.K."/>
            <person name="Zeng Q."/>
            <person name="Gargeya S."/>
            <person name="Fitzgerald M."/>
            <person name="Haas B."/>
            <person name="Abouelleil A."/>
            <person name="Alvarado L."/>
            <person name="Arachchi H.M."/>
            <person name="Berlin A."/>
            <person name="Chapman S.B."/>
            <person name="Gearin G."/>
            <person name="Goldberg J."/>
            <person name="Griggs A."/>
            <person name="Gujja S."/>
            <person name="Hansen M."/>
            <person name="Heiman D."/>
            <person name="Howarth C."/>
            <person name="Larimer J."/>
            <person name="Lui A."/>
            <person name="MacDonald P.J.P."/>
            <person name="McCowen C."/>
            <person name="Montmayeur A."/>
            <person name="Murphy C."/>
            <person name="Neiman D."/>
            <person name="Pearson M."/>
            <person name="Priest M."/>
            <person name="Roberts A."/>
            <person name="Saif S."/>
            <person name="Shea T."/>
            <person name="Sisk P."/>
            <person name="Stolte C."/>
            <person name="Sykes S."/>
            <person name="Wortman J."/>
            <person name="Nusbaum C."/>
            <person name="Birren B."/>
        </authorList>
    </citation>
    <scope>NUCLEOTIDE SEQUENCE [LARGE SCALE GENOMIC DNA]</scope>
    <source>
        <strain evidence="3">INRA-310</strain>
    </source>
</reference>
<proteinExistence type="predicted"/>
<dbReference type="EMBL" id="KI669595">
    <property type="protein sequence ID" value="ETN06468.1"/>
    <property type="molecule type" value="Genomic_DNA"/>
</dbReference>
<feature type="compositionally biased region" description="Basic and acidic residues" evidence="1">
    <location>
        <begin position="154"/>
        <end position="167"/>
    </location>
</feature>
<dbReference type="VEuPathDB" id="FungiDB:PPTG_12591"/>
<organism evidence="2 3">
    <name type="scientific">Phytophthora nicotianae (strain INRA-310)</name>
    <name type="common">Phytophthora parasitica</name>
    <dbReference type="NCBI Taxonomy" id="761204"/>
    <lineage>
        <taxon>Eukaryota</taxon>
        <taxon>Sar</taxon>
        <taxon>Stramenopiles</taxon>
        <taxon>Oomycota</taxon>
        <taxon>Peronosporomycetes</taxon>
        <taxon>Peronosporales</taxon>
        <taxon>Peronosporaceae</taxon>
        <taxon>Phytophthora</taxon>
    </lineage>
</organism>
<accession>W2PZU0</accession>
<gene>
    <name evidence="2" type="ORF">PPTG_12591</name>
</gene>